<dbReference type="RefSeq" id="WP_058854638.1">
    <property type="nucleotide sequence ID" value="NZ_BMMH01000043.1"/>
</dbReference>
<dbReference type="GO" id="GO:0005886">
    <property type="term" value="C:plasma membrane"/>
    <property type="evidence" value="ECO:0007669"/>
    <property type="project" value="TreeGrafter"/>
</dbReference>
<keyword evidence="1" id="KW-0596">Phosphopantetheine</keyword>
<dbReference type="InterPro" id="IPR050091">
    <property type="entry name" value="PKS_NRPS_Biosynth_Enz"/>
</dbReference>
<protein>
    <recommendedName>
        <fullName evidence="4">Malonyl-CoA:ACP transacylase (MAT) domain-containing protein</fullName>
    </recommendedName>
</protein>
<dbReference type="PANTHER" id="PTHR43775">
    <property type="entry name" value="FATTY ACID SYNTHASE"/>
    <property type="match status" value="1"/>
</dbReference>
<dbReference type="PANTHER" id="PTHR43775:SF37">
    <property type="entry name" value="SI:DKEY-61P9.11"/>
    <property type="match status" value="1"/>
</dbReference>
<dbReference type="Proteomes" id="UP000638263">
    <property type="component" value="Unassembled WGS sequence"/>
</dbReference>
<dbReference type="InterPro" id="IPR001227">
    <property type="entry name" value="Ac_transferase_dom_sf"/>
</dbReference>
<evidence type="ECO:0000313" key="5">
    <source>
        <dbReference type="EMBL" id="GGL46421.1"/>
    </source>
</evidence>
<dbReference type="SUPFAM" id="SSF55048">
    <property type="entry name" value="Probable ACP-binding domain of malonyl-CoA ACP transacylase"/>
    <property type="match status" value="1"/>
</dbReference>
<reference evidence="5" key="2">
    <citation type="submission" date="2020-09" db="EMBL/GenBank/DDBJ databases">
        <authorList>
            <person name="Sun Q."/>
            <person name="Zhou Y."/>
        </authorList>
    </citation>
    <scope>NUCLEOTIDE SEQUENCE</scope>
    <source>
        <strain evidence="5">CGMCC 4.3508</strain>
    </source>
</reference>
<dbReference type="Gene3D" id="3.40.366.10">
    <property type="entry name" value="Malonyl-Coenzyme A Acyl Carrier Protein, domain 2"/>
    <property type="match status" value="1"/>
</dbReference>
<evidence type="ECO:0000259" key="4">
    <source>
        <dbReference type="SMART" id="SM00827"/>
    </source>
</evidence>
<keyword evidence="6" id="KW-1185">Reference proteome</keyword>
<dbReference type="Gene3D" id="3.30.70.250">
    <property type="entry name" value="Malonyl-CoA ACP transacylase, ACP-binding"/>
    <property type="match status" value="1"/>
</dbReference>
<dbReference type="InterPro" id="IPR016035">
    <property type="entry name" value="Acyl_Trfase/lysoPLipase"/>
</dbReference>
<dbReference type="SMART" id="SM00827">
    <property type="entry name" value="PKS_AT"/>
    <property type="match status" value="1"/>
</dbReference>
<comment type="caution">
    <text evidence="5">The sequence shown here is derived from an EMBL/GenBank/DDBJ whole genome shotgun (WGS) entry which is preliminary data.</text>
</comment>
<dbReference type="GO" id="GO:0005737">
    <property type="term" value="C:cytoplasm"/>
    <property type="evidence" value="ECO:0007669"/>
    <property type="project" value="TreeGrafter"/>
</dbReference>
<dbReference type="SUPFAM" id="SSF52151">
    <property type="entry name" value="FabD/lysophospholipase-like"/>
    <property type="match status" value="1"/>
</dbReference>
<dbReference type="Pfam" id="PF00698">
    <property type="entry name" value="Acyl_transf_1"/>
    <property type="match status" value="1"/>
</dbReference>
<dbReference type="AlphaFoldDB" id="A0A917S186"/>
<evidence type="ECO:0000256" key="1">
    <source>
        <dbReference type="ARBA" id="ARBA00022450"/>
    </source>
</evidence>
<dbReference type="GO" id="GO:0071770">
    <property type="term" value="P:DIM/DIP cell wall layer assembly"/>
    <property type="evidence" value="ECO:0007669"/>
    <property type="project" value="TreeGrafter"/>
</dbReference>
<organism evidence="5 6">
    <name type="scientific">Nocardia jinanensis</name>
    <dbReference type="NCBI Taxonomy" id="382504"/>
    <lineage>
        <taxon>Bacteria</taxon>
        <taxon>Bacillati</taxon>
        <taxon>Actinomycetota</taxon>
        <taxon>Actinomycetes</taxon>
        <taxon>Mycobacteriales</taxon>
        <taxon>Nocardiaceae</taxon>
        <taxon>Nocardia</taxon>
    </lineage>
</organism>
<keyword evidence="2" id="KW-0597">Phosphoprotein</keyword>
<evidence type="ECO:0000256" key="2">
    <source>
        <dbReference type="ARBA" id="ARBA00022553"/>
    </source>
</evidence>
<proteinExistence type="predicted"/>
<evidence type="ECO:0000313" key="6">
    <source>
        <dbReference type="Proteomes" id="UP000638263"/>
    </source>
</evidence>
<dbReference type="EMBL" id="BMMH01000043">
    <property type="protein sequence ID" value="GGL46421.1"/>
    <property type="molecule type" value="Genomic_DNA"/>
</dbReference>
<dbReference type="InterPro" id="IPR016036">
    <property type="entry name" value="Malonyl_transacylase_ACP-bd"/>
</dbReference>
<keyword evidence="3" id="KW-0511">Multifunctional enzyme</keyword>
<accession>A0A917S186</accession>
<dbReference type="InterPro" id="IPR014043">
    <property type="entry name" value="Acyl_transferase_dom"/>
</dbReference>
<dbReference type="GO" id="GO:0004312">
    <property type="term" value="F:fatty acid synthase activity"/>
    <property type="evidence" value="ECO:0007669"/>
    <property type="project" value="TreeGrafter"/>
</dbReference>
<reference evidence="5" key="1">
    <citation type="journal article" date="2014" name="Int. J. Syst. Evol. Microbiol.">
        <title>Complete genome sequence of Corynebacterium casei LMG S-19264T (=DSM 44701T), isolated from a smear-ripened cheese.</title>
        <authorList>
            <consortium name="US DOE Joint Genome Institute (JGI-PGF)"/>
            <person name="Walter F."/>
            <person name="Albersmeier A."/>
            <person name="Kalinowski J."/>
            <person name="Ruckert C."/>
        </authorList>
    </citation>
    <scope>NUCLEOTIDE SEQUENCE</scope>
    <source>
        <strain evidence="5">CGMCC 4.3508</strain>
    </source>
</reference>
<name>A0A917S186_9NOCA</name>
<feature type="domain" description="Malonyl-CoA:ACP transacylase (MAT)" evidence="4">
    <location>
        <begin position="9"/>
        <end position="309"/>
    </location>
</feature>
<evidence type="ECO:0000256" key="3">
    <source>
        <dbReference type="ARBA" id="ARBA00023268"/>
    </source>
</evidence>
<gene>
    <name evidence="5" type="ORF">GCM10011588_71530</name>
</gene>
<sequence length="317" mass="33372">MTDTPIALLLPGQGSQFAGMALESYREGKRFARVIDDFFDLMGEQGHQPKRHWLSGDADLDDGRIAQPLIFALAYAFADTVIANGVEVAAVLGHSIGELAAATVAGVFDLPAAARIVAARCHALDRSPPGAMFAVAAGVDAVLADLRPSWVRAGVAIAAVNSPVRTIVSGPYPQVRATESALTRRGVVTRWLRAKQPWHSPCMAAVASEFERAVAAEPLGEPKIALWSGRTGGRVGAAEARPQFWAEQIATPVLYWAALSDLLADRDYRLVDTGPGTTLSVLARSHPRVRTGSSAVLGPDTVLSVSGGSPAGRRVAP</sequence>
<dbReference type="GO" id="GO:0006633">
    <property type="term" value="P:fatty acid biosynthetic process"/>
    <property type="evidence" value="ECO:0007669"/>
    <property type="project" value="TreeGrafter"/>
</dbReference>